<protein>
    <submittedName>
        <fullName evidence="1">Uncharacterized protein</fullName>
    </submittedName>
</protein>
<feature type="non-terminal residue" evidence="1">
    <location>
        <position position="1"/>
    </location>
</feature>
<gene>
    <name evidence="1" type="ORF">AVEN_35395_1</name>
</gene>
<organism evidence="1 2">
    <name type="scientific">Araneus ventricosus</name>
    <name type="common">Orbweaver spider</name>
    <name type="synonym">Epeira ventricosa</name>
    <dbReference type="NCBI Taxonomy" id="182803"/>
    <lineage>
        <taxon>Eukaryota</taxon>
        <taxon>Metazoa</taxon>
        <taxon>Ecdysozoa</taxon>
        <taxon>Arthropoda</taxon>
        <taxon>Chelicerata</taxon>
        <taxon>Arachnida</taxon>
        <taxon>Araneae</taxon>
        <taxon>Araneomorphae</taxon>
        <taxon>Entelegynae</taxon>
        <taxon>Araneoidea</taxon>
        <taxon>Araneidae</taxon>
        <taxon>Araneus</taxon>
    </lineage>
</organism>
<dbReference type="OrthoDB" id="10261376at2759"/>
<proteinExistence type="predicted"/>
<evidence type="ECO:0000313" key="1">
    <source>
        <dbReference type="EMBL" id="GBN80493.1"/>
    </source>
</evidence>
<reference evidence="1 2" key="1">
    <citation type="journal article" date="2019" name="Sci. Rep.">
        <title>Orb-weaving spider Araneus ventricosus genome elucidates the spidroin gene catalogue.</title>
        <authorList>
            <person name="Kono N."/>
            <person name="Nakamura H."/>
            <person name="Ohtoshi R."/>
            <person name="Moran D.A.P."/>
            <person name="Shinohara A."/>
            <person name="Yoshida Y."/>
            <person name="Fujiwara M."/>
            <person name="Mori M."/>
            <person name="Tomita M."/>
            <person name="Arakawa K."/>
        </authorList>
    </citation>
    <scope>NUCLEOTIDE SEQUENCE [LARGE SCALE GENOMIC DNA]</scope>
</reference>
<comment type="caution">
    <text evidence="1">The sequence shown here is derived from an EMBL/GenBank/DDBJ whole genome shotgun (WGS) entry which is preliminary data.</text>
</comment>
<evidence type="ECO:0000313" key="2">
    <source>
        <dbReference type="Proteomes" id="UP000499080"/>
    </source>
</evidence>
<keyword evidence="2" id="KW-1185">Reference proteome</keyword>
<name>A0A4Y2RXS3_ARAVE</name>
<dbReference type="Proteomes" id="UP000499080">
    <property type="component" value="Unassembled WGS sequence"/>
</dbReference>
<accession>A0A4Y2RXS3</accession>
<dbReference type="AlphaFoldDB" id="A0A4Y2RXS3"/>
<dbReference type="EMBL" id="BGPR01018923">
    <property type="protein sequence ID" value="GBN80493.1"/>
    <property type="molecule type" value="Genomic_DNA"/>
</dbReference>
<sequence length="146" mass="16769">VASKRMTQMLLTLEELDRDVTTVLTTSSPYIVESAVEFSYKDRAYKPLQNHNRAIIFYQQRGNIKRKAPESDKKDIGKGEESVEELDTKRKNKFNFCDRATQTLVFLHVDKETQTEPLPQIVCDGTVSPADIVQAYLEKEVILFLL</sequence>